<comment type="catalytic activity">
    <reaction evidence="9">
        <text>Release of signal peptides from bacterial membrane prolipoproteins. Hydrolyzes -Xaa-Yaa-Zaa-|-(S,diacylglyceryl)Cys-, in which Xaa is hydrophobic (preferably Leu), and Yaa (Ala or Ser) and Zaa (Gly or Ala) have small, neutral side chains.</text>
        <dbReference type="EC" id="3.4.23.36"/>
    </reaction>
</comment>
<organism evidence="11 12">
    <name type="scientific">Kineothrix alysoides</name>
    <dbReference type="NCBI Taxonomy" id="1469948"/>
    <lineage>
        <taxon>Bacteria</taxon>
        <taxon>Bacillati</taxon>
        <taxon>Bacillota</taxon>
        <taxon>Clostridia</taxon>
        <taxon>Lachnospirales</taxon>
        <taxon>Lachnospiraceae</taxon>
        <taxon>Kineothrix</taxon>
    </lineage>
</organism>
<evidence type="ECO:0000256" key="6">
    <source>
        <dbReference type="ARBA" id="ARBA00022801"/>
    </source>
</evidence>
<evidence type="ECO:0000256" key="10">
    <source>
        <dbReference type="RuleBase" id="RU004181"/>
    </source>
</evidence>
<keyword evidence="8 9" id="KW-0472">Membrane</keyword>
<dbReference type="GO" id="GO:0004190">
    <property type="term" value="F:aspartic-type endopeptidase activity"/>
    <property type="evidence" value="ECO:0007669"/>
    <property type="project" value="UniProtKB-UniRule"/>
</dbReference>
<keyword evidence="4 9" id="KW-0812">Transmembrane</keyword>
<proteinExistence type="inferred from homology"/>
<accession>A0A4R1R114</accession>
<evidence type="ECO:0000256" key="8">
    <source>
        <dbReference type="ARBA" id="ARBA00023136"/>
    </source>
</evidence>
<feature type="transmembrane region" description="Helical" evidence="9">
    <location>
        <begin position="64"/>
        <end position="84"/>
    </location>
</feature>
<comment type="function">
    <text evidence="9">This protein specifically catalyzes the removal of signal peptides from prolipoproteins.</text>
</comment>
<dbReference type="OrthoDB" id="9810259at2"/>
<dbReference type="Pfam" id="PF01252">
    <property type="entry name" value="Peptidase_A8"/>
    <property type="match status" value="1"/>
</dbReference>
<evidence type="ECO:0000256" key="2">
    <source>
        <dbReference type="ARBA" id="ARBA00022475"/>
    </source>
</evidence>
<dbReference type="RefSeq" id="WP_035315288.1">
    <property type="nucleotide sequence ID" value="NZ_JPNB01000001.1"/>
</dbReference>
<evidence type="ECO:0000256" key="1">
    <source>
        <dbReference type="ARBA" id="ARBA00006139"/>
    </source>
</evidence>
<keyword evidence="3 9" id="KW-0645">Protease</keyword>
<comment type="caution">
    <text evidence="11">The sequence shown here is derived from an EMBL/GenBank/DDBJ whole genome shotgun (WGS) entry which is preliminary data.</text>
</comment>
<dbReference type="EC" id="3.4.23.36" evidence="9"/>
<dbReference type="PANTHER" id="PTHR33695:SF1">
    <property type="entry name" value="LIPOPROTEIN SIGNAL PEPTIDASE"/>
    <property type="match status" value="1"/>
</dbReference>
<evidence type="ECO:0000256" key="5">
    <source>
        <dbReference type="ARBA" id="ARBA00022750"/>
    </source>
</evidence>
<feature type="active site" evidence="9">
    <location>
        <position position="124"/>
    </location>
</feature>
<keyword evidence="6 9" id="KW-0378">Hydrolase</keyword>
<evidence type="ECO:0000256" key="9">
    <source>
        <dbReference type="HAMAP-Rule" id="MF_00161"/>
    </source>
</evidence>
<evidence type="ECO:0000256" key="7">
    <source>
        <dbReference type="ARBA" id="ARBA00022989"/>
    </source>
</evidence>
<dbReference type="Proteomes" id="UP000295718">
    <property type="component" value="Unassembled WGS sequence"/>
</dbReference>
<dbReference type="NCBIfam" id="TIGR00077">
    <property type="entry name" value="lspA"/>
    <property type="match status" value="1"/>
</dbReference>
<reference evidence="11 12" key="1">
    <citation type="submission" date="2019-03" db="EMBL/GenBank/DDBJ databases">
        <title>Genomic Encyclopedia of Type Strains, Phase IV (KMG-IV): sequencing the most valuable type-strain genomes for metagenomic binning, comparative biology and taxonomic classification.</title>
        <authorList>
            <person name="Goeker M."/>
        </authorList>
    </citation>
    <scope>NUCLEOTIDE SEQUENCE [LARGE SCALE GENOMIC DNA]</scope>
    <source>
        <strain evidence="11 12">DSM 100556</strain>
    </source>
</reference>
<keyword evidence="2 9" id="KW-1003">Cell membrane</keyword>
<dbReference type="EMBL" id="SLUO01000005">
    <property type="protein sequence ID" value="TCL58991.1"/>
    <property type="molecule type" value="Genomic_DNA"/>
</dbReference>
<keyword evidence="5 9" id="KW-0064">Aspartyl protease</keyword>
<sequence>MKNISKKVMSALLLISSTVLLIGLDQLTKILAVRNLKGQADFALLPGVLEFSYLENTGAAFSSFLGKQGFLIALTSCVMLFIIWKYFQIPEGKRFHIMRLTFLLIIDGGIGNLIDRVKNGYVVDFIYFVPINFPTFNVADCYVSVGMVLLCIICFFYYKDDELSFLFGKTSNKQ</sequence>
<comment type="caution">
    <text evidence="9">Lacks conserved residue(s) required for the propagation of feature annotation.</text>
</comment>
<gene>
    <name evidence="9" type="primary">lspA</name>
    <name evidence="11" type="ORF">EDD76_105167</name>
</gene>
<dbReference type="GO" id="GO:0006508">
    <property type="term" value="P:proteolysis"/>
    <property type="evidence" value="ECO:0007669"/>
    <property type="project" value="UniProtKB-KW"/>
</dbReference>
<dbReference type="HAMAP" id="MF_00161">
    <property type="entry name" value="LspA"/>
    <property type="match status" value="1"/>
</dbReference>
<name>A0A4R1R114_9FIRM</name>
<dbReference type="InterPro" id="IPR001872">
    <property type="entry name" value="Peptidase_A8"/>
</dbReference>
<comment type="pathway">
    <text evidence="9">Protein modification; lipoprotein biosynthesis (signal peptide cleavage).</text>
</comment>
<dbReference type="PANTHER" id="PTHR33695">
    <property type="entry name" value="LIPOPROTEIN SIGNAL PEPTIDASE"/>
    <property type="match status" value="1"/>
</dbReference>
<evidence type="ECO:0000256" key="4">
    <source>
        <dbReference type="ARBA" id="ARBA00022692"/>
    </source>
</evidence>
<feature type="active site" evidence="9">
    <location>
        <position position="140"/>
    </location>
</feature>
<comment type="similarity">
    <text evidence="1 9 10">Belongs to the peptidase A8 family.</text>
</comment>
<dbReference type="PRINTS" id="PR00781">
    <property type="entry name" value="LIPOSIGPTASE"/>
</dbReference>
<dbReference type="STRING" id="1469948.GCA_000732725_01872"/>
<dbReference type="UniPathway" id="UPA00665"/>
<keyword evidence="12" id="KW-1185">Reference proteome</keyword>
<dbReference type="GO" id="GO:0005886">
    <property type="term" value="C:plasma membrane"/>
    <property type="evidence" value="ECO:0007669"/>
    <property type="project" value="UniProtKB-SubCell"/>
</dbReference>
<keyword evidence="7 9" id="KW-1133">Transmembrane helix</keyword>
<evidence type="ECO:0000256" key="3">
    <source>
        <dbReference type="ARBA" id="ARBA00022670"/>
    </source>
</evidence>
<feature type="transmembrane region" description="Helical" evidence="9">
    <location>
        <begin position="134"/>
        <end position="158"/>
    </location>
</feature>
<comment type="subcellular location">
    <subcellularLocation>
        <location evidence="9">Cell membrane</location>
        <topology evidence="9">Multi-pass membrane protein</topology>
    </subcellularLocation>
</comment>
<feature type="transmembrane region" description="Helical" evidence="9">
    <location>
        <begin position="96"/>
        <end position="114"/>
    </location>
</feature>
<evidence type="ECO:0000313" key="11">
    <source>
        <dbReference type="EMBL" id="TCL58991.1"/>
    </source>
</evidence>
<dbReference type="AlphaFoldDB" id="A0A4R1R114"/>
<protein>
    <recommendedName>
        <fullName evidence="9">Lipoprotein signal peptidase</fullName>
        <ecNumber evidence="9">3.4.23.36</ecNumber>
    </recommendedName>
    <alternativeName>
        <fullName evidence="9">Prolipoprotein signal peptidase</fullName>
    </alternativeName>
    <alternativeName>
        <fullName evidence="9">Signal peptidase II</fullName>
        <shortName evidence="9">SPase II</shortName>
    </alternativeName>
</protein>
<evidence type="ECO:0000313" key="12">
    <source>
        <dbReference type="Proteomes" id="UP000295718"/>
    </source>
</evidence>